<dbReference type="GO" id="GO:0008270">
    <property type="term" value="F:zinc ion binding"/>
    <property type="evidence" value="ECO:0007669"/>
    <property type="project" value="UniProtKB-KW"/>
</dbReference>
<keyword evidence="1" id="KW-0863">Zinc-finger</keyword>
<protein>
    <recommendedName>
        <fullName evidence="2">C2H2-type domain-containing protein</fullName>
    </recommendedName>
</protein>
<evidence type="ECO:0000259" key="2">
    <source>
        <dbReference type="PROSITE" id="PS50157"/>
    </source>
</evidence>
<dbReference type="InterPro" id="IPR013087">
    <property type="entry name" value="Znf_C2H2_type"/>
</dbReference>
<keyword evidence="1" id="KW-0862">Zinc</keyword>
<evidence type="ECO:0000313" key="4">
    <source>
        <dbReference type="Proteomes" id="UP000299102"/>
    </source>
</evidence>
<comment type="caution">
    <text evidence="3">The sequence shown here is derived from an EMBL/GenBank/DDBJ whole genome shotgun (WGS) entry which is preliminary data.</text>
</comment>
<dbReference type="PROSITE" id="PS50157">
    <property type="entry name" value="ZINC_FINGER_C2H2_2"/>
    <property type="match status" value="1"/>
</dbReference>
<sequence length="744" mass="86318">MEEHEDIRGNVNVRNRNLINRAVHVHDIGRRKRCKSNNNYGRDTKSNRRCLKREKNQVSAQKLNDSLSVNSFEEFLNKNAFEDASDGNKKSDEFLSDDMFKQFLDTDERKSEEKNQHYANFVINNLKKRLISDSKTNISSKRHGIKNFIQHCTCNEKVNIKNIQSEKYINEQIQKNIRLKSTINRLVQIPRKETEKEDLKKWNDRYKNKTDILNVAQRPILIKLEKPKKHIINNLAKGDYSCGGRKTCENSINDWLSNSLIVYSEESDIESTHHDNLPKRVDVFEVGEYHRLSSSTTRIFFKRDVNSVSSTIIVCSEKKLVAPKNLLKNNNKLSKSGCTVDIKTTFKHEQRSYESKFENDEQENNSRKYLRPNHQRLASEKEMDLCSAELKKEISPKAVLTTSHTRKQNFDAFTITDSVLKLEKKCSQKAEMKYREKSIAKLETKLDILIESVHTFIEEVKRGRLSVKENESLLKSEIGSYNCKNITVNSDIDLNKTKQIFPRAKLNIDSMNDDAESFEQNYAFCSEQDFKKRCDYNKEFAQRTFYRKGDDQITKEFVIADYKTNVRLKSNDKIVEDIKNATDSISKNDEENNTNSDSVKDVLMEQFKNKAVNTHALSCYALLYIFLQTLWILMKEFSSIFYNSSFSRLSLHKHNIKYSCDLCHDIFPTACELRRHIELHTVERLRNNGQSDITKASLNVLYQYLSKLPYLQPAPCIGARADTTIVIYAACASDNGGVNIDTAP</sequence>
<keyword evidence="4" id="KW-1185">Reference proteome</keyword>
<accession>A0A4C1UHG6</accession>
<feature type="domain" description="C2H2-type" evidence="2">
    <location>
        <begin position="658"/>
        <end position="685"/>
    </location>
</feature>
<dbReference type="AlphaFoldDB" id="A0A4C1UHG6"/>
<dbReference type="EMBL" id="BGZK01000173">
    <property type="protein sequence ID" value="GBP25858.1"/>
    <property type="molecule type" value="Genomic_DNA"/>
</dbReference>
<dbReference type="OrthoDB" id="7470218at2759"/>
<organism evidence="3 4">
    <name type="scientific">Eumeta variegata</name>
    <name type="common">Bagworm moth</name>
    <name type="synonym">Eumeta japonica</name>
    <dbReference type="NCBI Taxonomy" id="151549"/>
    <lineage>
        <taxon>Eukaryota</taxon>
        <taxon>Metazoa</taxon>
        <taxon>Ecdysozoa</taxon>
        <taxon>Arthropoda</taxon>
        <taxon>Hexapoda</taxon>
        <taxon>Insecta</taxon>
        <taxon>Pterygota</taxon>
        <taxon>Neoptera</taxon>
        <taxon>Endopterygota</taxon>
        <taxon>Lepidoptera</taxon>
        <taxon>Glossata</taxon>
        <taxon>Ditrysia</taxon>
        <taxon>Tineoidea</taxon>
        <taxon>Psychidae</taxon>
        <taxon>Oiketicinae</taxon>
        <taxon>Eumeta</taxon>
    </lineage>
</organism>
<dbReference type="PROSITE" id="PS00028">
    <property type="entry name" value="ZINC_FINGER_C2H2_1"/>
    <property type="match status" value="1"/>
</dbReference>
<keyword evidence="1" id="KW-0479">Metal-binding</keyword>
<proteinExistence type="predicted"/>
<evidence type="ECO:0000256" key="1">
    <source>
        <dbReference type="PROSITE-ProRule" id="PRU00042"/>
    </source>
</evidence>
<gene>
    <name evidence="3" type="ORF">EVAR_81739_1</name>
</gene>
<evidence type="ECO:0000313" key="3">
    <source>
        <dbReference type="EMBL" id="GBP25858.1"/>
    </source>
</evidence>
<reference evidence="3 4" key="1">
    <citation type="journal article" date="2019" name="Commun. Biol.">
        <title>The bagworm genome reveals a unique fibroin gene that provides high tensile strength.</title>
        <authorList>
            <person name="Kono N."/>
            <person name="Nakamura H."/>
            <person name="Ohtoshi R."/>
            <person name="Tomita M."/>
            <person name="Numata K."/>
            <person name="Arakawa K."/>
        </authorList>
    </citation>
    <scope>NUCLEOTIDE SEQUENCE [LARGE SCALE GENOMIC DNA]</scope>
</reference>
<dbReference type="Proteomes" id="UP000299102">
    <property type="component" value="Unassembled WGS sequence"/>
</dbReference>
<name>A0A4C1UHG6_EUMVA</name>